<dbReference type="SUPFAM" id="SSF47954">
    <property type="entry name" value="Cyclin-like"/>
    <property type="match status" value="1"/>
</dbReference>
<dbReference type="AlphaFoldDB" id="A0AAD5Y6Z1"/>
<dbReference type="InterPro" id="IPR006671">
    <property type="entry name" value="Cyclin_N"/>
</dbReference>
<dbReference type="Proteomes" id="UP001210925">
    <property type="component" value="Unassembled WGS sequence"/>
</dbReference>
<gene>
    <name evidence="2" type="ORF">HK103_006079</name>
</gene>
<feature type="domain" description="Cyclin N-terminal" evidence="1">
    <location>
        <begin position="2"/>
        <end position="106"/>
    </location>
</feature>
<accession>A0AAD5Y6Z1</accession>
<evidence type="ECO:0000313" key="3">
    <source>
        <dbReference type="Proteomes" id="UP001210925"/>
    </source>
</evidence>
<comment type="caution">
    <text evidence="2">The sequence shown here is derived from an EMBL/GenBank/DDBJ whole genome shotgun (WGS) entry which is preliminary data.</text>
</comment>
<dbReference type="PANTHER" id="PTHR10026">
    <property type="entry name" value="CYCLIN"/>
    <property type="match status" value="1"/>
</dbReference>
<dbReference type="InterPro" id="IPR036915">
    <property type="entry name" value="Cyclin-like_sf"/>
</dbReference>
<proteinExistence type="predicted"/>
<dbReference type="InterPro" id="IPR048055">
    <property type="entry name" value="Cyclin-Q_first_cyclin_box"/>
</dbReference>
<dbReference type="InterPro" id="IPR043198">
    <property type="entry name" value="Cyclin/Ssn8"/>
</dbReference>
<reference evidence="2" key="1">
    <citation type="submission" date="2020-05" db="EMBL/GenBank/DDBJ databases">
        <title>Phylogenomic resolution of chytrid fungi.</title>
        <authorList>
            <person name="Stajich J.E."/>
            <person name="Amses K."/>
            <person name="Simmons R."/>
            <person name="Seto K."/>
            <person name="Myers J."/>
            <person name="Bonds A."/>
            <person name="Quandt C.A."/>
            <person name="Barry K."/>
            <person name="Liu P."/>
            <person name="Grigoriev I."/>
            <person name="Longcore J.E."/>
            <person name="James T.Y."/>
        </authorList>
    </citation>
    <scope>NUCLEOTIDE SEQUENCE</scope>
    <source>
        <strain evidence="2">PLAUS21</strain>
    </source>
</reference>
<evidence type="ECO:0000259" key="1">
    <source>
        <dbReference type="Pfam" id="PF00134"/>
    </source>
</evidence>
<dbReference type="GO" id="GO:0016538">
    <property type="term" value="F:cyclin-dependent protein serine/threonine kinase regulator activity"/>
    <property type="evidence" value="ECO:0007669"/>
    <property type="project" value="InterPro"/>
</dbReference>
<keyword evidence="3" id="KW-1185">Reference proteome</keyword>
<dbReference type="Gene3D" id="1.10.472.10">
    <property type="entry name" value="Cyclin-like"/>
    <property type="match status" value="1"/>
</dbReference>
<evidence type="ECO:0000313" key="2">
    <source>
        <dbReference type="EMBL" id="KAJ3255712.1"/>
    </source>
</evidence>
<dbReference type="CDD" id="cd20534">
    <property type="entry name" value="CYCLIN_CCNM_CCNQ_rpt1"/>
    <property type="match status" value="1"/>
</dbReference>
<protein>
    <recommendedName>
        <fullName evidence="1">Cyclin N-terminal domain-containing protein</fullName>
    </recommendedName>
</protein>
<dbReference type="EMBL" id="JADGKB010000061">
    <property type="protein sequence ID" value="KAJ3255712.1"/>
    <property type="molecule type" value="Genomic_DNA"/>
</dbReference>
<dbReference type="GO" id="GO:0006357">
    <property type="term" value="P:regulation of transcription by RNA polymerase II"/>
    <property type="evidence" value="ECO:0007669"/>
    <property type="project" value="InterPro"/>
</dbReference>
<name>A0AAD5Y6Z1_9FUNG</name>
<dbReference type="Pfam" id="PF00134">
    <property type="entry name" value="Cyclin_N"/>
    <property type="match status" value="1"/>
</dbReference>
<sequence length="182" mass="21708">MNILVEAIEMLELDLQTSATAILYTYRYQKFQTKEEIKVPLNLISAAAIFLACKQTGSKRKLRDIVNVFYYIVSNQLLEIDELFWKLRDSVVYAEYLLLRVLGFDLLPDDLIREFVYTIERKRIERTKVQMMHYYLTKLIVLQDISELRLKKDYNTIIDTCLYLVHEREQNDKILKLVSQIQ</sequence>
<organism evidence="2 3">
    <name type="scientific">Boothiomyces macroporosus</name>
    <dbReference type="NCBI Taxonomy" id="261099"/>
    <lineage>
        <taxon>Eukaryota</taxon>
        <taxon>Fungi</taxon>
        <taxon>Fungi incertae sedis</taxon>
        <taxon>Chytridiomycota</taxon>
        <taxon>Chytridiomycota incertae sedis</taxon>
        <taxon>Chytridiomycetes</taxon>
        <taxon>Rhizophydiales</taxon>
        <taxon>Terramycetaceae</taxon>
        <taxon>Boothiomyces</taxon>
    </lineage>
</organism>